<feature type="disulfide bond" evidence="11">
    <location>
        <begin position="559"/>
        <end position="568"/>
    </location>
</feature>
<evidence type="ECO:0000256" key="2">
    <source>
        <dbReference type="ARBA" id="ARBA00005897"/>
    </source>
</evidence>
<dbReference type="EMBL" id="KN120547">
    <property type="protein sequence ID" value="KFO38345.1"/>
    <property type="molecule type" value="Genomic_DNA"/>
</dbReference>
<dbReference type="Gene3D" id="2.90.20.10">
    <property type="entry name" value="Plasmodium vivax P25 domain"/>
    <property type="match status" value="1"/>
</dbReference>
<accession>A0A091E6X8</accession>
<dbReference type="PROSITE" id="PS00010">
    <property type="entry name" value="ASX_HYDROXYL"/>
    <property type="match status" value="1"/>
</dbReference>
<keyword evidence="10" id="KW-0676">Redox-active center</keyword>
<evidence type="ECO:0000313" key="15">
    <source>
        <dbReference type="EMBL" id="KFO38345.1"/>
    </source>
</evidence>
<keyword evidence="6" id="KW-0677">Repeat</keyword>
<evidence type="ECO:0000256" key="5">
    <source>
        <dbReference type="ARBA" id="ARBA00022729"/>
    </source>
</evidence>
<dbReference type="SMART" id="SM00179">
    <property type="entry name" value="EGF_CA"/>
    <property type="match status" value="2"/>
</dbReference>
<dbReference type="CDD" id="cd00064">
    <property type="entry name" value="FU"/>
    <property type="match status" value="1"/>
</dbReference>
<dbReference type="GO" id="GO:0005509">
    <property type="term" value="F:calcium ion binding"/>
    <property type="evidence" value="ECO:0007669"/>
    <property type="project" value="InterPro"/>
</dbReference>
<dbReference type="PROSITE" id="PS50026">
    <property type="entry name" value="EGF_3"/>
    <property type="match status" value="2"/>
</dbReference>
<keyword evidence="4 11" id="KW-0245">EGF-like domain</keyword>
<keyword evidence="8 11" id="KW-1015">Disulfide bond</keyword>
<comment type="similarity">
    <text evidence="2">Belongs to the CRELD family.</text>
</comment>
<feature type="transmembrane region" description="Helical" evidence="12">
    <location>
        <begin position="391"/>
        <end position="411"/>
    </location>
</feature>
<dbReference type="EC" id="5.3.4.1" evidence="3"/>
<dbReference type="InterPro" id="IPR009030">
    <property type="entry name" value="Growth_fac_rcpt_cys_sf"/>
</dbReference>
<comment type="catalytic activity">
    <reaction evidence="1">
        <text>Catalyzes the rearrangement of -S-S- bonds in proteins.</text>
        <dbReference type="EC" id="5.3.4.1"/>
    </reaction>
</comment>
<feature type="signal peptide" evidence="13">
    <location>
        <begin position="1"/>
        <end position="20"/>
    </location>
</feature>
<dbReference type="SUPFAM" id="SSF57184">
    <property type="entry name" value="Growth factor receptor domain"/>
    <property type="match status" value="1"/>
</dbReference>
<organism evidence="15 16">
    <name type="scientific">Fukomys damarensis</name>
    <name type="common">Damaraland mole rat</name>
    <name type="synonym">Cryptomys damarensis</name>
    <dbReference type="NCBI Taxonomy" id="885580"/>
    <lineage>
        <taxon>Eukaryota</taxon>
        <taxon>Metazoa</taxon>
        <taxon>Chordata</taxon>
        <taxon>Craniata</taxon>
        <taxon>Vertebrata</taxon>
        <taxon>Euteleostomi</taxon>
        <taxon>Mammalia</taxon>
        <taxon>Eutheria</taxon>
        <taxon>Euarchontoglires</taxon>
        <taxon>Glires</taxon>
        <taxon>Rodentia</taxon>
        <taxon>Hystricomorpha</taxon>
        <taxon>Bathyergidae</taxon>
        <taxon>Fukomys</taxon>
    </lineage>
</organism>
<dbReference type="GO" id="GO:0003756">
    <property type="term" value="F:protein disulfide isomerase activity"/>
    <property type="evidence" value="ECO:0007669"/>
    <property type="project" value="UniProtKB-EC"/>
</dbReference>
<dbReference type="Pfam" id="PF15037">
    <property type="entry name" value="IL17_R_N"/>
    <property type="match status" value="1"/>
</dbReference>
<dbReference type="InterPro" id="IPR000152">
    <property type="entry name" value="EGF-type_Asp/Asn_hydroxyl_site"/>
</dbReference>
<dbReference type="PROSITE" id="PS00022">
    <property type="entry name" value="EGF_1"/>
    <property type="match status" value="1"/>
</dbReference>
<evidence type="ECO:0000259" key="14">
    <source>
        <dbReference type="PROSITE" id="PS50026"/>
    </source>
</evidence>
<dbReference type="STRING" id="885580.ENSFDAP00000010956"/>
<keyword evidence="7" id="KW-0106">Calcium</keyword>
<evidence type="ECO:0000256" key="3">
    <source>
        <dbReference type="ARBA" id="ARBA00012723"/>
    </source>
</evidence>
<feature type="transmembrane region" description="Helical" evidence="12">
    <location>
        <begin position="763"/>
        <end position="781"/>
    </location>
</feature>
<protein>
    <recommendedName>
        <fullName evidence="3">protein disulfide-isomerase</fullName>
        <ecNumber evidence="3">5.3.4.1</ecNumber>
    </recommendedName>
</protein>
<keyword evidence="16" id="KW-1185">Reference proteome</keyword>
<keyword evidence="12" id="KW-0472">Membrane</keyword>
<feature type="transmembrane region" description="Helical" evidence="12">
    <location>
        <begin position="739"/>
        <end position="757"/>
    </location>
</feature>
<dbReference type="CDD" id="cd00054">
    <property type="entry name" value="EGF_CA"/>
    <property type="match status" value="1"/>
</dbReference>
<comment type="caution">
    <text evidence="11">Lacks conserved residue(s) required for the propagation of feature annotation.</text>
</comment>
<gene>
    <name evidence="15" type="ORF">H920_00297</name>
</gene>
<dbReference type="AlphaFoldDB" id="A0A091E6X8"/>
<proteinExistence type="inferred from homology"/>
<evidence type="ECO:0000256" key="10">
    <source>
        <dbReference type="ARBA" id="ARBA00023284"/>
    </source>
</evidence>
<dbReference type="PANTHER" id="PTHR15583:SF12">
    <property type="entry name" value="INTERLEUKIN-17 RECEPTOR C"/>
    <property type="match status" value="1"/>
</dbReference>
<evidence type="ECO:0000256" key="4">
    <source>
        <dbReference type="ARBA" id="ARBA00022536"/>
    </source>
</evidence>
<evidence type="ECO:0000256" key="12">
    <source>
        <dbReference type="SAM" id="Phobius"/>
    </source>
</evidence>
<evidence type="ECO:0000256" key="7">
    <source>
        <dbReference type="ARBA" id="ARBA00022837"/>
    </source>
</evidence>
<dbReference type="SMART" id="SM00181">
    <property type="entry name" value="EGF"/>
    <property type="match status" value="4"/>
</dbReference>
<dbReference type="GO" id="GO:0030368">
    <property type="term" value="F:interleukin-17 receptor activity"/>
    <property type="evidence" value="ECO:0007669"/>
    <property type="project" value="InterPro"/>
</dbReference>
<feature type="domain" description="EGF-like" evidence="14">
    <location>
        <begin position="681"/>
        <end position="720"/>
    </location>
</feature>
<dbReference type="InterPro" id="IPR018097">
    <property type="entry name" value="EGF_Ca-bd_CS"/>
</dbReference>
<dbReference type="PROSITE" id="PS01248">
    <property type="entry name" value="EGF_LAM_1"/>
    <property type="match status" value="1"/>
</dbReference>
<dbReference type="InterPro" id="IPR006212">
    <property type="entry name" value="Furin_repeat"/>
</dbReference>
<dbReference type="PANTHER" id="PTHR15583">
    <property type="entry name" value="INTERLEUKIN-17 RECEPTOR"/>
    <property type="match status" value="1"/>
</dbReference>
<evidence type="ECO:0000256" key="9">
    <source>
        <dbReference type="ARBA" id="ARBA00023235"/>
    </source>
</evidence>
<dbReference type="InterPro" id="IPR027841">
    <property type="entry name" value="IL-17_rcpt_C/E_N"/>
</dbReference>
<feature type="domain" description="EGF-like" evidence="14">
    <location>
        <begin position="529"/>
        <end position="569"/>
    </location>
</feature>
<evidence type="ECO:0000256" key="11">
    <source>
        <dbReference type="PROSITE-ProRule" id="PRU00076"/>
    </source>
</evidence>
<keyword evidence="5 13" id="KW-0732">Signal</keyword>
<dbReference type="PROSITE" id="PS01187">
    <property type="entry name" value="EGF_CA"/>
    <property type="match status" value="2"/>
</dbReference>
<keyword evidence="12" id="KW-1133">Transmembrane helix</keyword>
<name>A0A091E6X8_FUKDA</name>
<keyword evidence="9" id="KW-0413">Isomerase</keyword>
<dbReference type="InterPro" id="IPR049883">
    <property type="entry name" value="NOTCH1_EGF-like"/>
</dbReference>
<dbReference type="SMART" id="SM00261">
    <property type="entry name" value="FU"/>
    <property type="match status" value="2"/>
</dbReference>
<evidence type="ECO:0000256" key="6">
    <source>
        <dbReference type="ARBA" id="ARBA00022737"/>
    </source>
</evidence>
<keyword evidence="12" id="KW-0812">Transmembrane</keyword>
<evidence type="ECO:0000256" key="1">
    <source>
        <dbReference type="ARBA" id="ARBA00001182"/>
    </source>
</evidence>
<dbReference type="InterPro" id="IPR039465">
    <property type="entry name" value="IL-17_rcpt-like"/>
</dbReference>
<dbReference type="eggNOG" id="ENOG502RYE0">
    <property type="taxonomic scope" value="Eukaryota"/>
</dbReference>
<dbReference type="InterPro" id="IPR021852">
    <property type="entry name" value="DUF3456"/>
</dbReference>
<dbReference type="PROSITE" id="PS01186">
    <property type="entry name" value="EGF_2"/>
    <property type="match status" value="1"/>
</dbReference>
<sequence>MPVPWFLLSLALGRNPVVISLERIVGPQDAARCSPGLSCHLWDSDMLCLLGSIESATGPVLVPTHLQTELVLRCRQETSCDLCVRVTVHLAVHGHWEEPEGEEKSGGTAELELKEPRNASLQAQVVLSFQAYSTARCVLLQVQVPVAQVQPGQSVGSLEFDCFEAALGAEIRIWSYTQPRYQKELNLMQQLPDCRGLEVRDSIQSCWVLPWLSVSADGDNVLLVLNVSEEQRFGLLLYWSQVQGPLKPWWHRNLTGPQTITLNHTDLVPCLCIQVWPLEPDPVRTSICPFKEDPRAHRNVWRAARLRLLSSKSWRLDAPCSLPAEVMLCWQLPGRDPCQPLVPPLSLENVTVNKASEFPVLEGHPNLCVQVRSWEKVQLQECLWSDVHRRWALAWLACLLLAAALLLLFLLRKGRRKEPHPCHTCRALVDSFNKGLERTIRDNFGGGNTAWEEEKLSKYKDSETRLVEVLEGVCSKSDFECHRLLELSEELLESWWFHKQQEAPDLFQWLCSDSLKLCCPAGTFGPSCLPCPGGTERPCGGYGQCQGEGTRGGSGHCDCQAGYGGEACGQCGLGYFEAKRNASHLVCSACFGPCARCSGPEESHCLQCKKGWALHHLKCVDIDECGTERASCGADQFCVNTEGAYECRDCAKACLGCMGAGPGRCRKCSPGYQQVGSKCLDVDECETAVCPGENEKCENTEGGYRCICTQGYKQVEGVCVKEQIPESAGFFSEMTDDELVVLQQMFFGVIICALATLAAKGDLVFTAIFIGAVAAMTGYWLSERSDRVLEGFIKGR</sequence>
<evidence type="ECO:0000313" key="16">
    <source>
        <dbReference type="Proteomes" id="UP000028990"/>
    </source>
</evidence>
<feature type="chain" id="PRO_5001872553" description="protein disulfide-isomerase" evidence="13">
    <location>
        <begin position="21"/>
        <end position="796"/>
    </location>
</feature>
<dbReference type="InterPro" id="IPR001881">
    <property type="entry name" value="EGF-like_Ca-bd_dom"/>
</dbReference>
<dbReference type="Pfam" id="PF11938">
    <property type="entry name" value="DUF3456"/>
    <property type="match status" value="1"/>
</dbReference>
<dbReference type="Proteomes" id="UP000028990">
    <property type="component" value="Unassembled WGS sequence"/>
</dbReference>
<dbReference type="Pfam" id="PF07645">
    <property type="entry name" value="EGF_CA"/>
    <property type="match status" value="2"/>
</dbReference>
<dbReference type="Gene3D" id="2.10.25.10">
    <property type="entry name" value="Laminin"/>
    <property type="match status" value="1"/>
</dbReference>
<evidence type="ECO:0000256" key="13">
    <source>
        <dbReference type="SAM" id="SignalP"/>
    </source>
</evidence>
<evidence type="ECO:0000256" key="8">
    <source>
        <dbReference type="ARBA" id="ARBA00023157"/>
    </source>
</evidence>
<dbReference type="InterPro" id="IPR002049">
    <property type="entry name" value="LE_dom"/>
</dbReference>
<dbReference type="InterPro" id="IPR000742">
    <property type="entry name" value="EGF"/>
</dbReference>
<reference evidence="15 16" key="1">
    <citation type="submission" date="2013-11" db="EMBL/GenBank/DDBJ databases">
        <title>The Damaraland mole rat (Fukomys damarensis) genome and evolution of African mole rats.</title>
        <authorList>
            <person name="Gladyshev V.N."/>
            <person name="Fang X."/>
        </authorList>
    </citation>
    <scope>NUCLEOTIDE SEQUENCE [LARGE SCALE GENOMIC DNA]</scope>
    <source>
        <tissue evidence="15">Liver</tissue>
    </source>
</reference>